<dbReference type="PATRIC" id="fig|1619020.3.peg.51"/>
<dbReference type="AlphaFoldDB" id="A0A0G0ZLJ6"/>
<dbReference type="InterPro" id="IPR035681">
    <property type="entry name" value="ComA-like_MBL"/>
</dbReference>
<dbReference type="Pfam" id="PF00753">
    <property type="entry name" value="Lactamase_B"/>
    <property type="match status" value="1"/>
</dbReference>
<dbReference type="Proteomes" id="UP000034380">
    <property type="component" value="Unassembled WGS sequence"/>
</dbReference>
<reference evidence="3 4" key="1">
    <citation type="journal article" date="2015" name="Nature">
        <title>rRNA introns, odd ribosomes, and small enigmatic genomes across a large radiation of phyla.</title>
        <authorList>
            <person name="Brown C.T."/>
            <person name="Hug L.A."/>
            <person name="Thomas B.C."/>
            <person name="Sharon I."/>
            <person name="Castelle C.J."/>
            <person name="Singh A."/>
            <person name="Wilkins M.J."/>
            <person name="Williams K.H."/>
            <person name="Banfield J.F."/>
        </authorList>
    </citation>
    <scope>NUCLEOTIDE SEQUENCE [LARGE SCALE GENOMIC DNA]</scope>
</reference>
<dbReference type="SUPFAM" id="SSF56281">
    <property type="entry name" value="Metallo-hydrolase/oxidoreductase"/>
    <property type="match status" value="1"/>
</dbReference>
<comment type="caution">
    <text evidence="3">The sequence shown here is derived from an EMBL/GenBank/DDBJ whole genome shotgun (WGS) entry which is preliminary data.</text>
</comment>
<evidence type="ECO:0000256" key="1">
    <source>
        <dbReference type="SAM" id="SignalP"/>
    </source>
</evidence>
<feature type="chain" id="PRO_5002535766" evidence="1">
    <location>
        <begin position="22"/>
        <end position="286"/>
    </location>
</feature>
<organism evidence="3 4">
    <name type="scientific">Candidatus Yanofskybacteria bacterium GW2011_GWA1_41_6</name>
    <dbReference type="NCBI Taxonomy" id="1619020"/>
    <lineage>
        <taxon>Bacteria</taxon>
        <taxon>Candidatus Yanofskyibacteriota</taxon>
    </lineage>
</organism>
<dbReference type="PANTHER" id="PTHR30619">
    <property type="entry name" value="DNA INTERNALIZATION/COMPETENCE PROTEIN COMEC/REC2"/>
    <property type="match status" value="1"/>
</dbReference>
<feature type="signal peptide" evidence="1">
    <location>
        <begin position="1"/>
        <end position="21"/>
    </location>
</feature>
<evidence type="ECO:0000313" key="4">
    <source>
        <dbReference type="Proteomes" id="UP000034380"/>
    </source>
</evidence>
<dbReference type="InterPro" id="IPR001279">
    <property type="entry name" value="Metallo-B-lactamas"/>
</dbReference>
<accession>A0A0G0ZLJ6</accession>
<dbReference type="InterPro" id="IPR036866">
    <property type="entry name" value="RibonucZ/Hydroxyglut_hydro"/>
</dbReference>
<dbReference type="EMBL" id="LCBQ01000006">
    <property type="protein sequence ID" value="KKS13848.1"/>
    <property type="molecule type" value="Genomic_DNA"/>
</dbReference>
<feature type="domain" description="Metallo-beta-lactamase" evidence="2">
    <location>
        <begin position="44"/>
        <end position="241"/>
    </location>
</feature>
<sequence length="286" mass="31930">MQSRQLKLTHLVILLCLSVFAFSTNSTASQKDGLLRMYFLDVGQGDAIFIEAPNGNQILIDGGPDNKVIQELAKVMPFYDHDIDMVIATHPHADHIAGLIEVLERYNVKNVLQAKEDYNSPVVPAWRDAVKNEKTNEIEAIAGKIIELGNGVVLKIIYPEESLEGQTVKNPNNSSVVMMLDYKETEILLVGDIEAKVEKELLDDDIDADILKVGHHGSKTSTTANFLERISPQVAFVEVGSKNKFGHPSPEVIQRLENSGIKYYRTDLDGHMEVLTDGEIFRIKKY</sequence>
<dbReference type="PANTHER" id="PTHR30619:SF7">
    <property type="entry name" value="BETA-LACTAMASE DOMAIN PROTEIN"/>
    <property type="match status" value="1"/>
</dbReference>
<keyword evidence="1" id="KW-0732">Signal</keyword>
<dbReference type="Gene3D" id="3.60.15.10">
    <property type="entry name" value="Ribonuclease Z/Hydroxyacylglutathione hydrolase-like"/>
    <property type="match status" value="1"/>
</dbReference>
<protein>
    <submittedName>
        <fullName evidence="3">Internalization-related competence protein ComEC/Rec2 protein</fullName>
    </submittedName>
</protein>
<evidence type="ECO:0000313" key="3">
    <source>
        <dbReference type="EMBL" id="KKS13848.1"/>
    </source>
</evidence>
<gene>
    <name evidence="3" type="ORF">UU70_C0006G0002</name>
</gene>
<dbReference type="InterPro" id="IPR052159">
    <property type="entry name" value="Competence_DNA_uptake"/>
</dbReference>
<dbReference type="SMART" id="SM00849">
    <property type="entry name" value="Lactamase_B"/>
    <property type="match status" value="1"/>
</dbReference>
<proteinExistence type="predicted"/>
<evidence type="ECO:0000259" key="2">
    <source>
        <dbReference type="SMART" id="SM00849"/>
    </source>
</evidence>
<name>A0A0G0ZLJ6_9BACT</name>
<dbReference type="CDD" id="cd07731">
    <property type="entry name" value="ComA-like_MBL-fold"/>
    <property type="match status" value="1"/>
</dbReference>